<organism evidence="2 3">
    <name type="scientific">Nephila pilipes</name>
    <name type="common">Giant wood spider</name>
    <name type="synonym">Nephila maculata</name>
    <dbReference type="NCBI Taxonomy" id="299642"/>
    <lineage>
        <taxon>Eukaryota</taxon>
        <taxon>Metazoa</taxon>
        <taxon>Ecdysozoa</taxon>
        <taxon>Arthropoda</taxon>
        <taxon>Chelicerata</taxon>
        <taxon>Arachnida</taxon>
        <taxon>Araneae</taxon>
        <taxon>Araneomorphae</taxon>
        <taxon>Entelegynae</taxon>
        <taxon>Araneoidea</taxon>
        <taxon>Nephilidae</taxon>
        <taxon>Nephila</taxon>
    </lineage>
</organism>
<evidence type="ECO:0000256" key="1">
    <source>
        <dbReference type="SAM" id="MobiDB-lite"/>
    </source>
</evidence>
<comment type="caution">
    <text evidence="2">The sequence shown here is derived from an EMBL/GenBank/DDBJ whole genome shotgun (WGS) entry which is preliminary data.</text>
</comment>
<feature type="compositionally biased region" description="Basic and acidic residues" evidence="1">
    <location>
        <begin position="103"/>
        <end position="125"/>
    </location>
</feature>
<accession>A0A8X6NI02</accession>
<feature type="region of interest" description="Disordered" evidence="1">
    <location>
        <begin position="1"/>
        <end position="166"/>
    </location>
</feature>
<feature type="compositionally biased region" description="Basic and acidic residues" evidence="1">
    <location>
        <begin position="1"/>
        <end position="38"/>
    </location>
</feature>
<sequence length="166" mass="18566">MERDLLKTKEIEWKTKENEGEMEKDVLKTERDTTRTECDELDLPAPISPLPPTPVSTPRRMSPSAESVASPEPCSTEPTLASLRPGPSVVESTVTSVVQRGTDPQRKQSGSKEEKKYSNRSRTNDGKSTCRHISSDARPRDPRSHAQVAKPRDLRSHTKDSNLRDC</sequence>
<dbReference type="EMBL" id="BMAW01104451">
    <property type="protein sequence ID" value="GFT14535.1"/>
    <property type="molecule type" value="Genomic_DNA"/>
</dbReference>
<feature type="compositionally biased region" description="Low complexity" evidence="1">
    <location>
        <begin position="88"/>
        <end position="98"/>
    </location>
</feature>
<keyword evidence="3" id="KW-1185">Reference proteome</keyword>
<feature type="compositionally biased region" description="Pro residues" evidence="1">
    <location>
        <begin position="46"/>
        <end position="55"/>
    </location>
</feature>
<proteinExistence type="predicted"/>
<dbReference type="Proteomes" id="UP000887013">
    <property type="component" value="Unassembled WGS sequence"/>
</dbReference>
<dbReference type="AlphaFoldDB" id="A0A8X6NI02"/>
<protein>
    <submittedName>
        <fullName evidence="2">Uncharacterized protein</fullName>
    </submittedName>
</protein>
<evidence type="ECO:0000313" key="2">
    <source>
        <dbReference type="EMBL" id="GFT14535.1"/>
    </source>
</evidence>
<evidence type="ECO:0000313" key="3">
    <source>
        <dbReference type="Proteomes" id="UP000887013"/>
    </source>
</evidence>
<name>A0A8X6NI02_NEPPI</name>
<gene>
    <name evidence="2" type="ORF">NPIL_602251</name>
</gene>
<feature type="compositionally biased region" description="Low complexity" evidence="1">
    <location>
        <begin position="56"/>
        <end position="75"/>
    </location>
</feature>
<feature type="compositionally biased region" description="Basic and acidic residues" evidence="1">
    <location>
        <begin position="133"/>
        <end position="166"/>
    </location>
</feature>
<reference evidence="2" key="1">
    <citation type="submission" date="2020-08" db="EMBL/GenBank/DDBJ databases">
        <title>Multicomponent nature underlies the extraordinary mechanical properties of spider dragline silk.</title>
        <authorList>
            <person name="Kono N."/>
            <person name="Nakamura H."/>
            <person name="Mori M."/>
            <person name="Yoshida Y."/>
            <person name="Ohtoshi R."/>
            <person name="Malay A.D."/>
            <person name="Moran D.A.P."/>
            <person name="Tomita M."/>
            <person name="Numata K."/>
            <person name="Arakawa K."/>
        </authorList>
    </citation>
    <scope>NUCLEOTIDE SEQUENCE</scope>
</reference>